<comment type="caution">
    <text evidence="4">The sequence shown here is derived from an EMBL/GenBank/DDBJ whole genome shotgun (WGS) entry which is preliminary data.</text>
</comment>
<name>A0A554X493_9BURK</name>
<dbReference type="RefSeq" id="WP_143901372.1">
    <property type="nucleotide sequence ID" value="NZ_VJOL01000011.1"/>
</dbReference>
<dbReference type="Gene3D" id="3.30.465.10">
    <property type="match status" value="1"/>
</dbReference>
<dbReference type="Proteomes" id="UP000318542">
    <property type="component" value="Unassembled WGS sequence"/>
</dbReference>
<sequence length="383" mass="40614">MADTLPLFADSAPARDEDLLRTWAERIRAAATERRVLRLRGGGTKAFYGEPLPPDAEPLDTRAYAGIVSHEPTELVVTARCGTPLTELEAALARHGQCLPFEPPHFGPTATVGGMVAAGLAGPARAAVGGVRDFVLGVRMLNGRGEDLVFGGQVMKNVAGYDVSRALAGSLGTLGLITEVSLKVLPVAAGEATLRVPLAAEAALQHLARWRGQPLPLNASRWLDDDGGTLLVRLRGAAAAVAAASERLRQEVGGDVLEPAAAEQAWRATREQTLPFFTAPSPAHGLWRLSVAPATPMLPLPGPVLIEWFGALRWVWAPPEAAAQLRTLARQAGGHATLFRAPAEAPHARGRFTPPEGPLLTLQQRLRAAFDPHGVFQPGIWGF</sequence>
<reference evidence="4 5" key="1">
    <citation type="submission" date="2019-07" db="EMBL/GenBank/DDBJ databases">
        <title>Tepidimonas thermarum AA-1 draft genome.</title>
        <authorList>
            <person name="Da Costa M.S."/>
            <person name="Froufe H.J.C."/>
            <person name="Egas C."/>
            <person name="Albuquerque L."/>
        </authorList>
    </citation>
    <scope>NUCLEOTIDE SEQUENCE [LARGE SCALE GENOMIC DNA]</scope>
    <source>
        <strain evidence="4 5">AA-1</strain>
    </source>
</reference>
<evidence type="ECO:0000313" key="4">
    <source>
        <dbReference type="EMBL" id="TSE30657.1"/>
    </source>
</evidence>
<evidence type="ECO:0000259" key="3">
    <source>
        <dbReference type="PROSITE" id="PS51387"/>
    </source>
</evidence>
<dbReference type="GO" id="GO:0016491">
    <property type="term" value="F:oxidoreductase activity"/>
    <property type="evidence" value="ECO:0007669"/>
    <property type="project" value="UniProtKB-KW"/>
</dbReference>
<proteinExistence type="predicted"/>
<dbReference type="SUPFAM" id="SSF55103">
    <property type="entry name" value="FAD-linked oxidases, C-terminal domain"/>
    <property type="match status" value="1"/>
</dbReference>
<accession>A0A554X493</accession>
<dbReference type="PANTHER" id="PTHR11748">
    <property type="entry name" value="D-LACTATE DEHYDROGENASE"/>
    <property type="match status" value="1"/>
</dbReference>
<dbReference type="InterPro" id="IPR016166">
    <property type="entry name" value="FAD-bd_PCMH"/>
</dbReference>
<evidence type="ECO:0000313" key="5">
    <source>
        <dbReference type="Proteomes" id="UP000318542"/>
    </source>
</evidence>
<dbReference type="EC" id="1.-.-.-" evidence="4"/>
<dbReference type="Pfam" id="PF01565">
    <property type="entry name" value="FAD_binding_4"/>
    <property type="match status" value="1"/>
</dbReference>
<dbReference type="InterPro" id="IPR036318">
    <property type="entry name" value="FAD-bd_PCMH-like_sf"/>
</dbReference>
<dbReference type="SUPFAM" id="SSF56176">
    <property type="entry name" value="FAD-binding/transporter-associated domain-like"/>
    <property type="match status" value="1"/>
</dbReference>
<dbReference type="InterPro" id="IPR016169">
    <property type="entry name" value="FAD-bd_PCMH_sub2"/>
</dbReference>
<keyword evidence="1" id="KW-0285">Flavoprotein</keyword>
<protein>
    <submittedName>
        <fullName evidence="4">Putative FAD-linked oxidoreductase</fullName>
        <ecNumber evidence="4">1.-.-.-</ecNumber>
    </submittedName>
</protein>
<dbReference type="GO" id="GO:0071949">
    <property type="term" value="F:FAD binding"/>
    <property type="evidence" value="ECO:0007669"/>
    <property type="project" value="InterPro"/>
</dbReference>
<evidence type="ECO:0000256" key="2">
    <source>
        <dbReference type="ARBA" id="ARBA00022827"/>
    </source>
</evidence>
<gene>
    <name evidence="4" type="ORF">Tther_00897</name>
</gene>
<keyword evidence="5" id="KW-1185">Reference proteome</keyword>
<dbReference type="NCBIfam" id="NF008439">
    <property type="entry name" value="PRK11282.1"/>
    <property type="match status" value="1"/>
</dbReference>
<dbReference type="EMBL" id="VJOL01000011">
    <property type="protein sequence ID" value="TSE30657.1"/>
    <property type="molecule type" value="Genomic_DNA"/>
</dbReference>
<feature type="domain" description="FAD-binding PCMH-type" evidence="3">
    <location>
        <begin position="1"/>
        <end position="187"/>
    </location>
</feature>
<keyword evidence="4" id="KW-0560">Oxidoreductase</keyword>
<dbReference type="PROSITE" id="PS51387">
    <property type="entry name" value="FAD_PCMH"/>
    <property type="match status" value="1"/>
</dbReference>
<dbReference type="InterPro" id="IPR016164">
    <property type="entry name" value="FAD-linked_Oxase-like_C"/>
</dbReference>
<dbReference type="InterPro" id="IPR006094">
    <property type="entry name" value="Oxid_FAD_bind_N"/>
</dbReference>
<keyword evidence="2" id="KW-0274">FAD</keyword>
<dbReference type="PANTHER" id="PTHR11748:SF103">
    <property type="entry name" value="GLYCOLATE OXIDASE SUBUNIT GLCE"/>
    <property type="match status" value="1"/>
</dbReference>
<dbReference type="OrthoDB" id="9811557at2"/>
<evidence type="ECO:0000256" key="1">
    <source>
        <dbReference type="ARBA" id="ARBA00022630"/>
    </source>
</evidence>
<dbReference type="AlphaFoldDB" id="A0A554X493"/>
<organism evidence="4 5">
    <name type="scientific">Tepidimonas thermarum</name>
    <dbReference type="NCBI Taxonomy" id="335431"/>
    <lineage>
        <taxon>Bacteria</taxon>
        <taxon>Pseudomonadati</taxon>
        <taxon>Pseudomonadota</taxon>
        <taxon>Betaproteobacteria</taxon>
        <taxon>Burkholderiales</taxon>
        <taxon>Tepidimonas</taxon>
    </lineage>
</organism>